<keyword evidence="2" id="KW-1185">Reference proteome</keyword>
<sequence>MAELDGAVSRINTILEISKLVREQIEPVLSDFKFSQELHEFMIKYFAIGDKAYETFLAIEKILSLGCIKETNKNKTVSLTVCEYRDYPDNKEFATVILDGTADLDKTYRHEDYNLVRFEPIRTYENLEFYFCNTISSSRTALKRLVKGLCLDIEAIANSHSNEKIYVPVYLEFEREVLRELREYVDKGQIKVAHFGATKGSNAFNDCSITVVAGILHKKEGYYLAMSKAIRGVLKDLGVVQDPNKQRRFKDQEVELIKLHDMVVDYSQEIARTSQRNNTEDVPGKVFIFTRDRAFIEAIRTKFPGSQVKDWTPLGMIENKIDYRSNNEKQKRYKGILIDYRDDPLAIIALEKLGEWLNMSKSRLSKFLDDNNELTDGNGFRVIKKGRNKYLVKKGTKL</sequence>
<dbReference type="Proteomes" id="UP000617402">
    <property type="component" value="Unassembled WGS sequence"/>
</dbReference>
<evidence type="ECO:0000313" key="2">
    <source>
        <dbReference type="Proteomes" id="UP000617402"/>
    </source>
</evidence>
<proteinExistence type="predicted"/>
<reference evidence="1 2" key="1">
    <citation type="submission" date="2020-07" db="EMBL/GenBank/DDBJ databases">
        <title>Draft whole-genome sequence of Heliobacterium chlorum DSM 3682, type strain.</title>
        <authorList>
            <person name="Kyndt J.A."/>
            <person name="Meyer T.E."/>
            <person name="Imhoff J.F."/>
        </authorList>
    </citation>
    <scope>NUCLEOTIDE SEQUENCE [LARGE SCALE GENOMIC DNA]</scope>
    <source>
        <strain evidence="1 2">DSM 3682</strain>
    </source>
</reference>
<dbReference type="EMBL" id="JACVHF010000030">
    <property type="protein sequence ID" value="MBC9786238.1"/>
    <property type="molecule type" value="Genomic_DNA"/>
</dbReference>
<dbReference type="RefSeq" id="WP_188041663.1">
    <property type="nucleotide sequence ID" value="NZ_JACVHF010000030.1"/>
</dbReference>
<comment type="caution">
    <text evidence="1">The sequence shown here is derived from an EMBL/GenBank/DDBJ whole genome shotgun (WGS) entry which is preliminary data.</text>
</comment>
<organism evidence="1 2">
    <name type="scientific">Heliobacterium chlorum</name>
    <dbReference type="NCBI Taxonomy" id="2698"/>
    <lineage>
        <taxon>Bacteria</taxon>
        <taxon>Bacillati</taxon>
        <taxon>Bacillota</taxon>
        <taxon>Clostridia</taxon>
        <taxon>Eubacteriales</taxon>
        <taxon>Heliobacteriaceae</taxon>
        <taxon>Heliobacterium</taxon>
    </lineage>
</organism>
<gene>
    <name evidence="1" type="ORF">H1S01_17390</name>
</gene>
<name>A0ABR7T633_HELCL</name>
<accession>A0ABR7T633</accession>
<evidence type="ECO:0000313" key="1">
    <source>
        <dbReference type="EMBL" id="MBC9786238.1"/>
    </source>
</evidence>
<protein>
    <submittedName>
        <fullName evidence="1">Uncharacterized protein</fullName>
    </submittedName>
</protein>